<protein>
    <submittedName>
        <fullName evidence="2">Uncharacterized protein</fullName>
    </submittedName>
</protein>
<name>A0ABD4KBU5_9ENTR</name>
<keyword evidence="1" id="KW-0472">Membrane</keyword>
<sequence>MANLPSDYFLSADDKLVDFLEKQAEEVIREIQTSNKINVENGYKLLSIQIVGIGSSFLLLTQKTNFDFLTAGIATFTVLWTWCAIFLVHSGLSVKMRGLIYAPPHALYTQNYKKIEKTSYQMFFDAGYEGAENPLPLIRRYRLVNLNDTANELLLENEKIRNCLDKARMFTILAPVVAMLISAVFLSIL</sequence>
<feature type="transmembrane region" description="Helical" evidence="1">
    <location>
        <begin position="68"/>
        <end position="88"/>
    </location>
</feature>
<gene>
    <name evidence="2" type="ORF">ISP11_14550</name>
</gene>
<dbReference type="EMBL" id="JADIXP010000008">
    <property type="protein sequence ID" value="MBF4179089.1"/>
    <property type="molecule type" value="Genomic_DNA"/>
</dbReference>
<feature type="transmembrane region" description="Helical" evidence="1">
    <location>
        <begin position="169"/>
        <end position="188"/>
    </location>
</feature>
<proteinExistence type="predicted"/>
<organism evidence="2 3">
    <name type="scientific">Lelliottia nimipressuralis</name>
    <dbReference type="NCBI Taxonomy" id="69220"/>
    <lineage>
        <taxon>Bacteria</taxon>
        <taxon>Pseudomonadati</taxon>
        <taxon>Pseudomonadota</taxon>
        <taxon>Gammaproteobacteria</taxon>
        <taxon>Enterobacterales</taxon>
        <taxon>Enterobacteriaceae</taxon>
        <taxon>Lelliottia</taxon>
    </lineage>
</organism>
<comment type="caution">
    <text evidence="2">The sequence shown here is derived from an EMBL/GenBank/DDBJ whole genome shotgun (WGS) entry which is preliminary data.</text>
</comment>
<dbReference type="AlphaFoldDB" id="A0ABD4KBU5"/>
<evidence type="ECO:0000313" key="3">
    <source>
        <dbReference type="Proteomes" id="UP000628560"/>
    </source>
</evidence>
<dbReference type="RefSeq" id="WP_171863023.1">
    <property type="nucleotide sequence ID" value="NZ_JADIXP010000008.1"/>
</dbReference>
<keyword evidence="1" id="KW-0812">Transmembrane</keyword>
<dbReference type="Proteomes" id="UP000628560">
    <property type="component" value="Unassembled WGS sequence"/>
</dbReference>
<accession>A0ABD4KBU5</accession>
<evidence type="ECO:0000313" key="2">
    <source>
        <dbReference type="EMBL" id="MBF4179089.1"/>
    </source>
</evidence>
<keyword evidence="1" id="KW-1133">Transmembrane helix</keyword>
<evidence type="ECO:0000256" key="1">
    <source>
        <dbReference type="SAM" id="Phobius"/>
    </source>
</evidence>
<reference evidence="2 3" key="1">
    <citation type="submission" date="2020-11" db="EMBL/GenBank/DDBJ databases">
        <title>Identification of Lelliottia nimipressuralis from Wound Infection by Whole Genome-Based Bacterial Identification.</title>
        <authorList>
            <person name="Navarathna D.H."/>
            <person name="Choi H."/>
            <person name="Jinadatha C."/>
            <person name="Chatterjee P."/>
            <person name="Hwang M."/>
        </authorList>
    </citation>
    <scope>NUCLEOTIDE SEQUENCE [LARGE SCALE GENOMIC DNA]</scope>
    <source>
        <strain evidence="2 3">DN2020</strain>
    </source>
</reference>